<dbReference type="InterPro" id="IPR009006">
    <property type="entry name" value="Ala_racemase/Decarboxylase_C"/>
</dbReference>
<evidence type="ECO:0000256" key="3">
    <source>
        <dbReference type="ARBA" id="ARBA00023235"/>
    </source>
</evidence>
<dbReference type="GO" id="GO:0005829">
    <property type="term" value="C:cytosol"/>
    <property type="evidence" value="ECO:0007669"/>
    <property type="project" value="TreeGrafter"/>
</dbReference>
<organism evidence="8">
    <name type="scientific">Aquifex aeolicus</name>
    <dbReference type="NCBI Taxonomy" id="63363"/>
    <lineage>
        <taxon>Bacteria</taxon>
        <taxon>Pseudomonadati</taxon>
        <taxon>Aquificota</taxon>
        <taxon>Aquificia</taxon>
        <taxon>Aquificales</taxon>
        <taxon>Aquificaceae</taxon>
        <taxon>Aquifex</taxon>
    </lineage>
</organism>
<dbReference type="HAMAP" id="MF_01201">
    <property type="entry name" value="Ala_racemase"/>
    <property type="match status" value="1"/>
</dbReference>
<dbReference type="Pfam" id="PF01168">
    <property type="entry name" value="Ala_racemase_N"/>
    <property type="match status" value="1"/>
</dbReference>
<dbReference type="EMBL" id="DRNB01000008">
    <property type="protein sequence ID" value="HHJ63351.1"/>
    <property type="molecule type" value="Genomic_DNA"/>
</dbReference>
<dbReference type="InterPro" id="IPR011079">
    <property type="entry name" value="Ala_racemase_C"/>
</dbReference>
<dbReference type="Pfam" id="PF00842">
    <property type="entry name" value="Ala_racemase_C"/>
    <property type="match status" value="1"/>
</dbReference>
<proteinExistence type="inferred from homology"/>
<dbReference type="Gene3D" id="3.20.20.10">
    <property type="entry name" value="Alanine racemase"/>
    <property type="match status" value="1"/>
</dbReference>
<evidence type="ECO:0000256" key="2">
    <source>
        <dbReference type="ARBA" id="ARBA00022898"/>
    </source>
</evidence>
<keyword evidence="2 4" id="KW-0663">Pyridoxal phosphate</keyword>
<feature type="binding site" evidence="4 6">
    <location>
        <position position="290"/>
    </location>
    <ligand>
        <name>substrate</name>
    </ligand>
</feature>
<dbReference type="InterPro" id="IPR000821">
    <property type="entry name" value="Ala_racemase"/>
</dbReference>
<feature type="modified residue" description="N6-(pyridoxal phosphate)lysine" evidence="4 5">
    <location>
        <position position="39"/>
    </location>
</feature>
<dbReference type="PANTHER" id="PTHR30511">
    <property type="entry name" value="ALANINE RACEMASE"/>
    <property type="match status" value="1"/>
</dbReference>
<dbReference type="InterPro" id="IPR029066">
    <property type="entry name" value="PLP-binding_barrel"/>
</dbReference>
<evidence type="ECO:0000256" key="5">
    <source>
        <dbReference type="PIRSR" id="PIRSR600821-50"/>
    </source>
</evidence>
<dbReference type="GO" id="GO:0008784">
    <property type="term" value="F:alanine racemase activity"/>
    <property type="evidence" value="ECO:0007669"/>
    <property type="project" value="UniProtKB-UniRule"/>
</dbReference>
<keyword evidence="3 4" id="KW-0413">Isomerase</keyword>
<comment type="similarity">
    <text evidence="4">Belongs to the alanine racemase family.</text>
</comment>
<dbReference type="NCBIfam" id="TIGR00492">
    <property type="entry name" value="alr"/>
    <property type="match status" value="1"/>
</dbReference>
<evidence type="ECO:0000256" key="4">
    <source>
        <dbReference type="HAMAP-Rule" id="MF_01201"/>
    </source>
</evidence>
<dbReference type="UniPathway" id="UPA00042">
    <property type="reaction ID" value="UER00497"/>
</dbReference>
<comment type="caution">
    <text evidence="8">The sequence shown here is derived from an EMBL/GenBank/DDBJ whole genome shotgun (WGS) entry which is preliminary data.</text>
</comment>
<feature type="active site" description="Proton acceptor; specific for D-alanine" evidence="4">
    <location>
        <position position="39"/>
    </location>
</feature>
<dbReference type="GO" id="GO:0030632">
    <property type="term" value="P:D-alanine biosynthetic process"/>
    <property type="evidence" value="ECO:0007669"/>
    <property type="project" value="UniProtKB-UniRule"/>
</dbReference>
<gene>
    <name evidence="8" type="primary">alr</name>
    <name evidence="8" type="ORF">ENJ61_00430</name>
</gene>
<feature type="domain" description="Alanine racemase C-terminal" evidence="7">
    <location>
        <begin position="221"/>
        <end position="344"/>
    </location>
</feature>
<protein>
    <recommendedName>
        <fullName evidence="4">Alanine racemase</fullName>
        <ecNumber evidence="4">5.1.1.1</ecNumber>
    </recommendedName>
</protein>
<evidence type="ECO:0000313" key="8">
    <source>
        <dbReference type="EMBL" id="HHJ63351.1"/>
    </source>
</evidence>
<dbReference type="AlphaFoldDB" id="A0A7C5L4Q2"/>
<dbReference type="SMART" id="SM01005">
    <property type="entry name" value="Ala_racemase_C"/>
    <property type="match status" value="1"/>
</dbReference>
<sequence length="344" mass="37992">MCSTQTGCRSVLEIKRSAVERNVRELYRFTGKKIIAVVKSDAYGMGVRFVVPLLKELPEIDSFAVASAEEGVLLREMGVRGEILVLGGILPEELQAIKDYRLTPVVSDPEHLKVLGRENVNFHVKYDTGMGRLGFVGETVEDPRVTGVMSHLSTPADREFSLKQIEEFRRIATLYGRGVKVHLESSAGLVYRVPYATHVRVGLALYGEKPLRDYPVPLSPAVSVKARVISVKEIPPGHPVSYGRTYTAPRRMRIGVVAFGYADGLMKSLSNRGFLLYGEARLPIIGNITMDMTVVDLGDVSVKVGDWVVIVDEGRTFGDLARLAGTIPYEIMCNISGRVKREII</sequence>
<dbReference type="Proteomes" id="UP000885792">
    <property type="component" value="Unassembled WGS sequence"/>
</dbReference>
<reference evidence="8" key="1">
    <citation type="journal article" date="2020" name="mSystems">
        <title>Genome- and Community-Level Interaction Insights into Carbon Utilization and Element Cycling Functions of Hydrothermarchaeota in Hydrothermal Sediment.</title>
        <authorList>
            <person name="Zhou Z."/>
            <person name="Liu Y."/>
            <person name="Xu W."/>
            <person name="Pan J."/>
            <person name="Luo Z.H."/>
            <person name="Li M."/>
        </authorList>
    </citation>
    <scope>NUCLEOTIDE SEQUENCE [LARGE SCALE GENOMIC DNA]</scope>
    <source>
        <strain evidence="8">HyVt-501</strain>
    </source>
</reference>
<dbReference type="InterPro" id="IPR001608">
    <property type="entry name" value="Ala_racemase_N"/>
</dbReference>
<comment type="cofactor">
    <cofactor evidence="1 4 5">
        <name>pyridoxal 5'-phosphate</name>
        <dbReference type="ChEBI" id="CHEBI:597326"/>
    </cofactor>
</comment>
<dbReference type="SUPFAM" id="SSF50621">
    <property type="entry name" value="Alanine racemase C-terminal domain-like"/>
    <property type="match status" value="1"/>
</dbReference>
<dbReference type="CDD" id="cd00430">
    <property type="entry name" value="PLPDE_III_AR"/>
    <property type="match status" value="1"/>
</dbReference>
<comment type="catalytic activity">
    <reaction evidence="4">
        <text>L-alanine = D-alanine</text>
        <dbReference type="Rhea" id="RHEA:20249"/>
        <dbReference type="ChEBI" id="CHEBI:57416"/>
        <dbReference type="ChEBI" id="CHEBI:57972"/>
        <dbReference type="EC" id="5.1.1.1"/>
    </reaction>
</comment>
<dbReference type="SUPFAM" id="SSF51419">
    <property type="entry name" value="PLP-binding barrel"/>
    <property type="match status" value="1"/>
</dbReference>
<evidence type="ECO:0000256" key="1">
    <source>
        <dbReference type="ARBA" id="ARBA00001933"/>
    </source>
</evidence>
<dbReference type="PRINTS" id="PR00992">
    <property type="entry name" value="ALARACEMASE"/>
</dbReference>
<dbReference type="EC" id="5.1.1.1" evidence="4"/>
<evidence type="ECO:0000259" key="7">
    <source>
        <dbReference type="SMART" id="SM01005"/>
    </source>
</evidence>
<comment type="pathway">
    <text evidence="4">Amino-acid biosynthesis; D-alanine biosynthesis; D-alanine from L-alanine: step 1/1.</text>
</comment>
<comment type="function">
    <text evidence="4">Catalyzes the interconversion of L-alanine and D-alanine. May also act on other amino acids.</text>
</comment>
<dbReference type="PANTHER" id="PTHR30511:SF0">
    <property type="entry name" value="ALANINE RACEMASE, CATABOLIC-RELATED"/>
    <property type="match status" value="1"/>
</dbReference>
<feature type="binding site" evidence="4 6">
    <location>
        <position position="132"/>
    </location>
    <ligand>
        <name>substrate</name>
    </ligand>
</feature>
<feature type="active site" description="Proton acceptor; specific for L-alanine" evidence="4">
    <location>
        <position position="242"/>
    </location>
</feature>
<dbReference type="GO" id="GO:0030170">
    <property type="term" value="F:pyridoxal phosphate binding"/>
    <property type="evidence" value="ECO:0007669"/>
    <property type="project" value="UniProtKB-UniRule"/>
</dbReference>
<dbReference type="Gene3D" id="2.40.37.10">
    <property type="entry name" value="Lyase, Ornithine Decarboxylase, Chain A, domain 1"/>
    <property type="match status" value="1"/>
</dbReference>
<accession>A0A7C5L4Q2</accession>
<evidence type="ECO:0000256" key="6">
    <source>
        <dbReference type="PIRSR" id="PIRSR600821-52"/>
    </source>
</evidence>
<name>A0A7C5L4Q2_AQUAO</name>